<dbReference type="PANTHER" id="PTHR13132">
    <property type="entry name" value="ALPHA- 1,6 -FUCOSYLTRANSFERASE"/>
    <property type="match status" value="1"/>
</dbReference>
<feature type="region of interest" description="Disordered" evidence="1">
    <location>
        <begin position="520"/>
        <end position="556"/>
    </location>
</feature>
<evidence type="ECO:0000256" key="1">
    <source>
        <dbReference type="SAM" id="MobiDB-lite"/>
    </source>
</evidence>
<feature type="region of interest" description="Disordered" evidence="1">
    <location>
        <begin position="1"/>
        <end position="37"/>
    </location>
</feature>
<dbReference type="GO" id="GO:0046921">
    <property type="term" value="F:alpha-(1-&gt;6)-fucosyltransferase activity"/>
    <property type="evidence" value="ECO:0007669"/>
    <property type="project" value="TreeGrafter"/>
</dbReference>
<feature type="transmembrane region" description="Helical" evidence="2">
    <location>
        <begin position="77"/>
        <end position="94"/>
    </location>
</feature>
<dbReference type="Proteomes" id="UP001161757">
    <property type="component" value="Unassembled WGS sequence"/>
</dbReference>
<evidence type="ECO:0000313" key="3">
    <source>
        <dbReference type="EMBL" id="KAJ8987493.1"/>
    </source>
</evidence>
<keyword evidence="2" id="KW-1133">Transmembrane helix</keyword>
<dbReference type="GO" id="GO:0006487">
    <property type="term" value="P:protein N-linked glycosylation"/>
    <property type="evidence" value="ECO:0007669"/>
    <property type="project" value="TreeGrafter"/>
</dbReference>
<evidence type="ECO:0000313" key="4">
    <source>
        <dbReference type="Proteomes" id="UP001161757"/>
    </source>
</evidence>
<sequence>MKSLGLNRDHDQPPGKKMFLSSRANPPKPLRLGGGGSSERYLSIKSLLPSTPIPSPSLPSILPRHGKKPPKLNSRRIVRGLLWLSLLIGVYYLARSGNAPKPGFTDLSSSTSRGRVHEIVDAAKTNVPKHATPVIVTDSKGKQQYWTISIPPGLGFPLSSTEYADICSQAEQVARQVAGRHGGSKLIHGHDAYMQSDPNYVDVEEAQTRNLLPKDATVSASAAATSGHILSTTKLNDDLPICSRSLTYVLDATDAGLGSALLGMWLSYGLAAQENGTFFIDDTFFPYGNYSTFFSTNTTTTTASGQSCRPPPPSQRVPCLRQARHLVVTGATTRWIFGDAFHQHYTQRQIFDMARKGYEALFKLRDDDAEYVRSRAEKLRSRGGGGSSPSALPSVRVNGRGYLELNDNSDNKNGLLGIHIRRGDRHPLESAYRLSYLPPDRYMAAARRLVGQSEQWTILLASDDPDMYDHPALADSVVRAQQRISLASKKKLGDGGLGWEGGFFKDVFWSLGLPAHVENERHVGSPAPTKKANGDAHQQQRPKEYDHSSLSPVRDYKTNPTEEALKLRELLGRAYLLDLAMLAQSDKVVCGVSSNACRILAVMLGWDRAFENKNWINVDDGDSGGGSGGGHVDYGWSVFNY</sequence>
<reference evidence="3" key="1">
    <citation type="submission" date="2023-01" db="EMBL/GenBank/DDBJ databases">
        <title>Exophiala dermititidis isolated from Cystic Fibrosis Patient.</title>
        <authorList>
            <person name="Kurbessoian T."/>
            <person name="Crocker A."/>
            <person name="Murante D."/>
            <person name="Hogan D.A."/>
            <person name="Stajich J.E."/>
        </authorList>
    </citation>
    <scope>NUCLEOTIDE SEQUENCE</scope>
    <source>
        <strain evidence="3">Ex8</strain>
    </source>
</reference>
<protein>
    <submittedName>
        <fullName evidence="3">Uncharacterized protein</fullName>
    </submittedName>
</protein>
<proteinExistence type="predicted"/>
<name>A0AAN6IR87_EXODE</name>
<organism evidence="3 4">
    <name type="scientific">Exophiala dermatitidis</name>
    <name type="common">Black yeast-like fungus</name>
    <name type="synonym">Wangiella dermatitidis</name>
    <dbReference type="NCBI Taxonomy" id="5970"/>
    <lineage>
        <taxon>Eukaryota</taxon>
        <taxon>Fungi</taxon>
        <taxon>Dikarya</taxon>
        <taxon>Ascomycota</taxon>
        <taxon>Pezizomycotina</taxon>
        <taxon>Eurotiomycetes</taxon>
        <taxon>Chaetothyriomycetidae</taxon>
        <taxon>Chaetothyriales</taxon>
        <taxon>Herpotrichiellaceae</taxon>
        <taxon>Exophiala</taxon>
    </lineage>
</organism>
<evidence type="ECO:0000256" key="2">
    <source>
        <dbReference type="SAM" id="Phobius"/>
    </source>
</evidence>
<dbReference type="AlphaFoldDB" id="A0AAN6IR87"/>
<keyword evidence="2" id="KW-0812">Transmembrane</keyword>
<accession>A0AAN6IR87</accession>
<keyword evidence="2" id="KW-0472">Membrane</keyword>
<comment type="caution">
    <text evidence="3">The sequence shown here is derived from an EMBL/GenBank/DDBJ whole genome shotgun (WGS) entry which is preliminary data.</text>
</comment>
<dbReference type="EMBL" id="JAJGCB010000024">
    <property type="protein sequence ID" value="KAJ8987493.1"/>
    <property type="molecule type" value="Genomic_DNA"/>
</dbReference>
<gene>
    <name evidence="3" type="ORF">HRR80_008394</name>
</gene>
<dbReference type="PANTHER" id="PTHR13132:SF29">
    <property type="entry name" value="ALPHA-(1,6)-FUCOSYLTRANSFERASE"/>
    <property type="match status" value="1"/>
</dbReference>